<sequence length="60" mass="6644">MNDLTLNELATLLAVFNRAGTSDLNNAEQEMLTRITQAHAEREELESMDFDDCLGGACKL</sequence>
<name>A0A1I2MDC7_9GAMM</name>
<keyword evidence="2" id="KW-1185">Reference proteome</keyword>
<dbReference type="AlphaFoldDB" id="A0A1I2MDC7"/>
<protein>
    <submittedName>
        <fullName evidence="1">Uncharacterized protein</fullName>
    </submittedName>
</protein>
<proteinExistence type="predicted"/>
<evidence type="ECO:0000313" key="2">
    <source>
        <dbReference type="Proteomes" id="UP000198623"/>
    </source>
</evidence>
<organism evidence="1 2">
    <name type="scientific">Neptunomonas qingdaonensis</name>
    <dbReference type="NCBI Taxonomy" id="1045558"/>
    <lineage>
        <taxon>Bacteria</taxon>
        <taxon>Pseudomonadati</taxon>
        <taxon>Pseudomonadota</taxon>
        <taxon>Gammaproteobacteria</taxon>
        <taxon>Oceanospirillales</taxon>
        <taxon>Oceanospirillaceae</taxon>
        <taxon>Neptunomonas</taxon>
    </lineage>
</organism>
<dbReference type="EMBL" id="FOOU01000001">
    <property type="protein sequence ID" value="SFF89494.1"/>
    <property type="molecule type" value="Genomic_DNA"/>
</dbReference>
<dbReference type="STRING" id="1045558.SAMN05216175_101573"/>
<gene>
    <name evidence="1" type="ORF">SAMN05216175_101573</name>
</gene>
<reference evidence="2" key="1">
    <citation type="submission" date="2016-10" db="EMBL/GenBank/DDBJ databases">
        <authorList>
            <person name="Varghese N."/>
            <person name="Submissions S."/>
        </authorList>
    </citation>
    <scope>NUCLEOTIDE SEQUENCE [LARGE SCALE GENOMIC DNA]</scope>
    <source>
        <strain evidence="2">CGMCC 1.10971</strain>
    </source>
</reference>
<dbReference type="RefSeq" id="WP_090724065.1">
    <property type="nucleotide sequence ID" value="NZ_FOOU01000001.1"/>
</dbReference>
<accession>A0A1I2MDC7</accession>
<dbReference type="Proteomes" id="UP000198623">
    <property type="component" value="Unassembled WGS sequence"/>
</dbReference>
<dbReference type="OrthoDB" id="6089780at2"/>
<evidence type="ECO:0000313" key="1">
    <source>
        <dbReference type="EMBL" id="SFF89494.1"/>
    </source>
</evidence>